<reference evidence="5 6" key="1">
    <citation type="submission" date="2020-07" db="EMBL/GenBank/DDBJ databases">
        <title>Halosimplex litoreum sp. nov. and Halosimplex rubrum sp. nov., isolated from different salt environments.</title>
        <authorList>
            <person name="Cui H."/>
        </authorList>
    </citation>
    <scope>NUCLEOTIDE SEQUENCE [LARGE SCALE GENOMIC DNA]</scope>
    <source>
        <strain evidence="5 6">R2</strain>
    </source>
</reference>
<dbReference type="OrthoDB" id="176960at2157"/>
<keyword evidence="2" id="KW-0560">Oxidoreductase</keyword>
<dbReference type="Proteomes" id="UP000509346">
    <property type="component" value="Chromosome"/>
</dbReference>
<dbReference type="PANTHER" id="PTHR44196">
    <property type="entry name" value="DEHYDROGENASE/REDUCTASE SDR FAMILY MEMBER 7B"/>
    <property type="match status" value="1"/>
</dbReference>
<dbReference type="Pfam" id="PF00106">
    <property type="entry name" value="adh_short"/>
    <property type="match status" value="1"/>
</dbReference>
<dbReference type="NCBIfam" id="NF005495">
    <property type="entry name" value="PRK07109.1"/>
    <property type="match status" value="1"/>
</dbReference>
<dbReference type="CDD" id="cd05360">
    <property type="entry name" value="SDR_c3"/>
    <property type="match status" value="1"/>
</dbReference>
<keyword evidence="6" id="KW-1185">Reference proteome</keyword>
<dbReference type="InterPro" id="IPR002347">
    <property type="entry name" value="SDR_fam"/>
</dbReference>
<evidence type="ECO:0000256" key="3">
    <source>
        <dbReference type="RuleBase" id="RU000363"/>
    </source>
</evidence>
<evidence type="ECO:0000256" key="2">
    <source>
        <dbReference type="ARBA" id="ARBA00023002"/>
    </source>
</evidence>
<dbReference type="SUPFAM" id="SSF51735">
    <property type="entry name" value="NAD(P)-binding Rossmann-fold domains"/>
    <property type="match status" value="1"/>
</dbReference>
<dbReference type="Gene3D" id="3.40.50.720">
    <property type="entry name" value="NAD(P)-binding Rossmann-like Domain"/>
    <property type="match status" value="1"/>
</dbReference>
<gene>
    <name evidence="5" type="ORF">HZS54_09200</name>
</gene>
<dbReference type="GO" id="GO:0016491">
    <property type="term" value="F:oxidoreductase activity"/>
    <property type="evidence" value="ECO:0007669"/>
    <property type="project" value="UniProtKB-KW"/>
</dbReference>
<name>A0A7D5TB32_9EURY</name>
<dbReference type="RefSeq" id="WP_179922137.1">
    <property type="nucleotide sequence ID" value="NZ_CP058909.1"/>
</dbReference>
<dbReference type="PRINTS" id="PR00081">
    <property type="entry name" value="GDHRDH"/>
</dbReference>
<proteinExistence type="inferred from homology"/>
<accession>A0A7D5TB32</accession>
<dbReference type="AlphaFoldDB" id="A0A7D5TB32"/>
<dbReference type="EMBL" id="CP058909">
    <property type="protein sequence ID" value="QLH81789.1"/>
    <property type="molecule type" value="Genomic_DNA"/>
</dbReference>
<dbReference type="GeneID" id="56082763"/>
<evidence type="ECO:0000313" key="5">
    <source>
        <dbReference type="EMBL" id="QLH81789.1"/>
    </source>
</evidence>
<dbReference type="PANTHER" id="PTHR44196:SF1">
    <property type="entry name" value="DEHYDROGENASE_REDUCTASE SDR FAMILY MEMBER 7B"/>
    <property type="match status" value="1"/>
</dbReference>
<evidence type="ECO:0000313" key="6">
    <source>
        <dbReference type="Proteomes" id="UP000509346"/>
    </source>
</evidence>
<evidence type="ECO:0000256" key="1">
    <source>
        <dbReference type="ARBA" id="ARBA00006484"/>
    </source>
</evidence>
<feature type="compositionally biased region" description="Basic and acidic residues" evidence="4">
    <location>
        <begin position="289"/>
        <end position="299"/>
    </location>
</feature>
<dbReference type="KEGG" id="hpel:HZS54_09200"/>
<dbReference type="GO" id="GO:0016020">
    <property type="term" value="C:membrane"/>
    <property type="evidence" value="ECO:0007669"/>
    <property type="project" value="TreeGrafter"/>
</dbReference>
<evidence type="ECO:0000256" key="4">
    <source>
        <dbReference type="SAM" id="MobiDB-lite"/>
    </source>
</evidence>
<feature type="compositionally biased region" description="Basic and acidic residues" evidence="4">
    <location>
        <begin position="270"/>
        <end position="279"/>
    </location>
</feature>
<sequence length="365" mass="39141">MTPQLKPLDEQVMVITGAPSGNGLATARMAADRGASLVVAARSEDALDELTDEITEAGGDAVYVVADVSDRTQVEEIAAVAEDTYGGFDTWVNNAGKFIYGRLDETPVEDMRELFEVNVWGLLYGSLVAAEHLKHREGGAIVNVGSVTSERALILQGAYTASKHAVKGFTDTLRMELEEEGAPVSVTLVKPAAIDTPYPEHAKNYTDSEVTLPPPVYAPETVARSVCHAAEHPERDIYVGGAAKNMAQMEQYAPGLFDTIMEKLFVGLQTRDRPPRRQSDNAFDQPGGELRERGDHGGHVAERSLYTRAATSGTRGTALLALGAAALGYGVYRAIRGNGVDVAAVSSAELDGDDRSALRPVRRER</sequence>
<organism evidence="5 6">
    <name type="scientific">Halosimplex pelagicum</name>
    <dbReference type="NCBI Taxonomy" id="869886"/>
    <lineage>
        <taxon>Archaea</taxon>
        <taxon>Methanobacteriati</taxon>
        <taxon>Methanobacteriota</taxon>
        <taxon>Stenosarchaea group</taxon>
        <taxon>Halobacteria</taxon>
        <taxon>Halobacteriales</taxon>
        <taxon>Haloarculaceae</taxon>
        <taxon>Halosimplex</taxon>
    </lineage>
</organism>
<feature type="region of interest" description="Disordered" evidence="4">
    <location>
        <begin position="269"/>
        <end position="299"/>
    </location>
</feature>
<dbReference type="PROSITE" id="PS00061">
    <property type="entry name" value="ADH_SHORT"/>
    <property type="match status" value="1"/>
</dbReference>
<comment type="similarity">
    <text evidence="1 3">Belongs to the short-chain dehydrogenases/reductases (SDR) family.</text>
</comment>
<dbReference type="InterPro" id="IPR036291">
    <property type="entry name" value="NAD(P)-bd_dom_sf"/>
</dbReference>
<dbReference type="PRINTS" id="PR00080">
    <property type="entry name" value="SDRFAMILY"/>
</dbReference>
<protein>
    <submittedName>
        <fullName evidence="5">SDR family oxidoreductase</fullName>
    </submittedName>
</protein>
<dbReference type="InterPro" id="IPR020904">
    <property type="entry name" value="Sc_DH/Rdtase_CS"/>
</dbReference>